<dbReference type="Gene3D" id="3.30.40.10">
    <property type="entry name" value="Zinc/RING finger domain, C3HC4 (zinc finger)"/>
    <property type="match status" value="1"/>
</dbReference>
<accession>A0AAN9GGQ9</accession>
<dbReference type="InterPro" id="IPR013083">
    <property type="entry name" value="Znf_RING/FYVE/PHD"/>
</dbReference>
<protein>
    <submittedName>
        <fullName evidence="2">Uncharacterized protein</fullName>
    </submittedName>
</protein>
<feature type="region of interest" description="Disordered" evidence="1">
    <location>
        <begin position="132"/>
        <end position="152"/>
    </location>
</feature>
<sequence length="262" mass="29415">MCTACLATTTICSSERAACRSRVQPRSVCESPDIRVKQPPPASEVDDATSDKLPWWEHGSSGTRHGQPKEEDVCGTSDQDAATARVNVRGRAITDNHFLDDPEFQELLSEAPVQVCQKSSDAIADVTAECSQRRSAGQRSSVQPQPSRHDLPDELEGLVLDLEELNRTGLPTQTTAEELLRQASETQKERLRRRPILDSLSSSLFTEDDYLCVFCRCEEVQVCILECGHCYSCLDCFKKYIEPVRPPRCLVCKRRSKSYDFR</sequence>
<evidence type="ECO:0000256" key="1">
    <source>
        <dbReference type="SAM" id="MobiDB-lite"/>
    </source>
</evidence>
<name>A0AAN9GGQ9_9CAEN</name>
<evidence type="ECO:0000313" key="3">
    <source>
        <dbReference type="Proteomes" id="UP001374579"/>
    </source>
</evidence>
<feature type="region of interest" description="Disordered" evidence="1">
    <location>
        <begin position="30"/>
        <end position="80"/>
    </location>
</feature>
<comment type="caution">
    <text evidence="2">The sequence shown here is derived from an EMBL/GenBank/DDBJ whole genome shotgun (WGS) entry which is preliminary data.</text>
</comment>
<organism evidence="2 3">
    <name type="scientific">Littorina saxatilis</name>
    <dbReference type="NCBI Taxonomy" id="31220"/>
    <lineage>
        <taxon>Eukaryota</taxon>
        <taxon>Metazoa</taxon>
        <taxon>Spiralia</taxon>
        <taxon>Lophotrochozoa</taxon>
        <taxon>Mollusca</taxon>
        <taxon>Gastropoda</taxon>
        <taxon>Caenogastropoda</taxon>
        <taxon>Littorinimorpha</taxon>
        <taxon>Littorinoidea</taxon>
        <taxon>Littorinidae</taxon>
        <taxon>Littorina</taxon>
    </lineage>
</organism>
<dbReference type="Proteomes" id="UP001374579">
    <property type="component" value="Unassembled WGS sequence"/>
</dbReference>
<gene>
    <name evidence="2" type="ORF">V1264_016073</name>
</gene>
<dbReference type="AlphaFoldDB" id="A0AAN9GGQ9"/>
<dbReference type="EMBL" id="JBAMIC010000004">
    <property type="protein sequence ID" value="KAK7108318.1"/>
    <property type="molecule type" value="Genomic_DNA"/>
</dbReference>
<proteinExistence type="predicted"/>
<feature type="compositionally biased region" description="Polar residues" evidence="1">
    <location>
        <begin position="132"/>
        <end position="146"/>
    </location>
</feature>
<evidence type="ECO:0000313" key="2">
    <source>
        <dbReference type="EMBL" id="KAK7108318.1"/>
    </source>
</evidence>
<keyword evidence="3" id="KW-1185">Reference proteome</keyword>
<reference evidence="2 3" key="1">
    <citation type="submission" date="2024-02" db="EMBL/GenBank/DDBJ databases">
        <title>Chromosome-scale genome assembly of the rough periwinkle Littorina saxatilis.</title>
        <authorList>
            <person name="De Jode A."/>
            <person name="Faria R."/>
            <person name="Formenti G."/>
            <person name="Sims Y."/>
            <person name="Smith T.P."/>
            <person name="Tracey A."/>
            <person name="Wood J.M.D."/>
            <person name="Zagrodzka Z.B."/>
            <person name="Johannesson K."/>
            <person name="Butlin R.K."/>
            <person name="Leder E.H."/>
        </authorList>
    </citation>
    <scope>NUCLEOTIDE SEQUENCE [LARGE SCALE GENOMIC DNA]</scope>
    <source>
        <strain evidence="2">Snail1</strain>
        <tissue evidence="2">Muscle</tissue>
    </source>
</reference>